<dbReference type="EMBL" id="VLLI01000019">
    <property type="protein sequence ID" value="TWI94552.1"/>
    <property type="molecule type" value="Genomic_DNA"/>
</dbReference>
<dbReference type="RefSeq" id="WP_144916475.1">
    <property type="nucleotide sequence ID" value="NZ_VLLI01000019.1"/>
</dbReference>
<dbReference type="AlphaFoldDB" id="A0A562TM21"/>
<evidence type="ECO:0000313" key="2">
    <source>
        <dbReference type="Proteomes" id="UP000317010"/>
    </source>
</evidence>
<accession>A0A562TM21</accession>
<dbReference type="InterPro" id="IPR000595">
    <property type="entry name" value="cNMP-bd_dom"/>
</dbReference>
<keyword evidence="2" id="KW-1185">Reference proteome</keyword>
<proteinExistence type="predicted"/>
<evidence type="ECO:0000313" key="1">
    <source>
        <dbReference type="EMBL" id="TWI94552.1"/>
    </source>
</evidence>
<dbReference type="Proteomes" id="UP000317010">
    <property type="component" value="Unassembled WGS sequence"/>
</dbReference>
<dbReference type="OrthoDB" id="663011at2"/>
<dbReference type="InterPro" id="IPR014710">
    <property type="entry name" value="RmlC-like_jellyroll"/>
</dbReference>
<gene>
    <name evidence="1" type="ORF">JN11_04662</name>
</gene>
<dbReference type="Gene3D" id="2.60.120.10">
    <property type="entry name" value="Jelly Rolls"/>
    <property type="match status" value="1"/>
</dbReference>
<comment type="caution">
    <text evidence="1">The sequence shown here is derived from an EMBL/GenBank/DDBJ whole genome shotgun (WGS) entry which is preliminary data.</text>
</comment>
<dbReference type="CDD" id="cd00038">
    <property type="entry name" value="CAP_ED"/>
    <property type="match status" value="1"/>
</dbReference>
<protein>
    <submittedName>
        <fullName evidence="1">CRP-like cAMP-binding protein</fullName>
    </submittedName>
</protein>
<dbReference type="SUPFAM" id="SSF51206">
    <property type="entry name" value="cAMP-binding domain-like"/>
    <property type="match status" value="1"/>
</dbReference>
<sequence length="192" mass="21765">MNNNSFINELRAAGLPEHLIDTVIGVGQLKSVKSQTTLIEAGKDCRTIYFILKGAFVCRHLNQETGDKRTISFHMVDFQPFITCIDSYFTNLPTACDLLAISEAEVLAFRKNDLEELAGAHQILSAFYNAHIINALVSEHGFKTKLIQYSSESLYRYIICNYPQIIQKIPSKYIAEFMGISPEWLSKLKHKT</sequence>
<name>A0A562TM21_9SPHI</name>
<reference evidence="1 2" key="1">
    <citation type="submission" date="2019-07" db="EMBL/GenBank/DDBJ databases">
        <title>Genomic Encyclopedia of Archaeal and Bacterial Type Strains, Phase II (KMG-II): from individual species to whole genera.</title>
        <authorList>
            <person name="Goeker M."/>
        </authorList>
    </citation>
    <scope>NUCLEOTIDE SEQUENCE [LARGE SCALE GENOMIC DNA]</scope>
    <source>
        <strain evidence="1 2">ATCC BAA-1854</strain>
    </source>
</reference>
<organism evidence="1 2">
    <name type="scientific">Mucilaginibacter frigoritolerans</name>
    <dbReference type="NCBI Taxonomy" id="652788"/>
    <lineage>
        <taxon>Bacteria</taxon>
        <taxon>Pseudomonadati</taxon>
        <taxon>Bacteroidota</taxon>
        <taxon>Sphingobacteriia</taxon>
        <taxon>Sphingobacteriales</taxon>
        <taxon>Sphingobacteriaceae</taxon>
        <taxon>Mucilaginibacter</taxon>
    </lineage>
</organism>
<dbReference type="InterPro" id="IPR018490">
    <property type="entry name" value="cNMP-bd_dom_sf"/>
</dbReference>